<protein>
    <recommendedName>
        <fullName evidence="3">Terminase large subunit gp17-like C-terminal domain-containing protein</fullName>
    </recommendedName>
</protein>
<comment type="caution">
    <text evidence="1">The sequence shown here is derived from an EMBL/GenBank/DDBJ whole genome shotgun (WGS) entry which is preliminary data.</text>
</comment>
<accession>A0AA37HDF6</accession>
<dbReference type="InterPro" id="IPR027417">
    <property type="entry name" value="P-loop_NTPase"/>
</dbReference>
<dbReference type="RefSeq" id="WP_238192105.1">
    <property type="nucleotide sequence ID" value="NZ_BPQJ01000019.1"/>
</dbReference>
<dbReference type="AlphaFoldDB" id="A0AA37HDF6"/>
<sequence length="413" mass="46033">MNFEYERPWLAEYQRAALFGPERYGVVEGSTKCGKTAPCLIWLAEQTMFGGEGRSHWWVAPVYTQAEIAYRRMKEGLPRDMIRTHDSERWIELPGARRMWFKSAEKSDNLYGDDVYSAVLDEASRIREESWHAVRSTLTATRGPARIIGNVKGRKNWAFALARKAEAGAPDMSYRRITAYDAIQAGILSQAEIDQARADLPEAVFRELYLAEPSDDGGNPFGLKAIGDCVGPLSGGAPVAWGWDLAKSVDWTVGIALDIDGRVCRFERFQKPWDATMERIGEVTGSVPALVDSTGVGDPILELLQKRPGSSFEGFKFTSESKQRVMEGLAVAIQKQEIVIPAGPIRSELENFEYEYTRTGVRYTAPDGFHDDCVCALALAVSHKAHARHPLKITPAALAAARQRQPMRFGFRL</sequence>
<reference evidence="1" key="1">
    <citation type="journal article" date="2016" name="Front. Microbiol.">
        <title>Genome Sequence of the Piezophilic, Mesophilic Sulfate-Reducing Bacterium Desulfovibrio indicus J2T.</title>
        <authorList>
            <person name="Cao J."/>
            <person name="Maignien L."/>
            <person name="Shao Z."/>
            <person name="Alain K."/>
            <person name="Jebbar M."/>
        </authorList>
    </citation>
    <scope>NUCLEOTIDE SEQUENCE</scope>
    <source>
        <strain evidence="1">JCM 32048</strain>
    </source>
</reference>
<organism evidence="1 2">
    <name type="scientific">Methylobacterium frigidaeris</name>
    <dbReference type="NCBI Taxonomy" id="2038277"/>
    <lineage>
        <taxon>Bacteria</taxon>
        <taxon>Pseudomonadati</taxon>
        <taxon>Pseudomonadota</taxon>
        <taxon>Alphaproteobacteria</taxon>
        <taxon>Hyphomicrobiales</taxon>
        <taxon>Methylobacteriaceae</taxon>
        <taxon>Methylobacterium</taxon>
    </lineage>
</organism>
<dbReference type="EMBL" id="BPQJ01000019">
    <property type="protein sequence ID" value="GJD63767.1"/>
    <property type="molecule type" value="Genomic_DNA"/>
</dbReference>
<gene>
    <name evidence="1" type="ORF">MPEAHAMD_3938</name>
</gene>
<proteinExistence type="predicted"/>
<reference evidence="1" key="2">
    <citation type="submission" date="2021-08" db="EMBL/GenBank/DDBJ databases">
        <authorList>
            <person name="Tani A."/>
            <person name="Ola A."/>
            <person name="Ogura Y."/>
            <person name="Katsura K."/>
            <person name="Hayashi T."/>
        </authorList>
    </citation>
    <scope>NUCLEOTIDE SEQUENCE</scope>
    <source>
        <strain evidence="1">JCM 32048</strain>
    </source>
</reference>
<name>A0AA37HDF6_9HYPH</name>
<keyword evidence="2" id="KW-1185">Reference proteome</keyword>
<evidence type="ECO:0000313" key="1">
    <source>
        <dbReference type="EMBL" id="GJD63767.1"/>
    </source>
</evidence>
<dbReference type="Proteomes" id="UP001055286">
    <property type="component" value="Unassembled WGS sequence"/>
</dbReference>
<dbReference type="Gene3D" id="3.30.420.240">
    <property type="match status" value="1"/>
</dbReference>
<evidence type="ECO:0000313" key="2">
    <source>
        <dbReference type="Proteomes" id="UP001055286"/>
    </source>
</evidence>
<evidence type="ECO:0008006" key="3">
    <source>
        <dbReference type="Google" id="ProtNLM"/>
    </source>
</evidence>
<dbReference type="Gene3D" id="3.40.50.300">
    <property type="entry name" value="P-loop containing nucleotide triphosphate hydrolases"/>
    <property type="match status" value="1"/>
</dbReference>